<evidence type="ECO:0000313" key="1">
    <source>
        <dbReference type="EMBL" id="JAH60453.1"/>
    </source>
</evidence>
<organism evidence="1">
    <name type="scientific">Anguilla anguilla</name>
    <name type="common">European freshwater eel</name>
    <name type="synonym">Muraena anguilla</name>
    <dbReference type="NCBI Taxonomy" id="7936"/>
    <lineage>
        <taxon>Eukaryota</taxon>
        <taxon>Metazoa</taxon>
        <taxon>Chordata</taxon>
        <taxon>Craniata</taxon>
        <taxon>Vertebrata</taxon>
        <taxon>Euteleostomi</taxon>
        <taxon>Actinopterygii</taxon>
        <taxon>Neopterygii</taxon>
        <taxon>Teleostei</taxon>
        <taxon>Anguilliformes</taxon>
        <taxon>Anguillidae</taxon>
        <taxon>Anguilla</taxon>
    </lineage>
</organism>
<reference evidence="1" key="2">
    <citation type="journal article" date="2015" name="Fish Shellfish Immunol.">
        <title>Early steps in the European eel (Anguilla anguilla)-Vibrio vulnificus interaction in the gills: Role of the RtxA13 toxin.</title>
        <authorList>
            <person name="Callol A."/>
            <person name="Pajuelo D."/>
            <person name="Ebbesson L."/>
            <person name="Teles M."/>
            <person name="MacKenzie S."/>
            <person name="Amaro C."/>
        </authorList>
    </citation>
    <scope>NUCLEOTIDE SEQUENCE</scope>
</reference>
<dbReference type="AlphaFoldDB" id="A0A0E9U657"/>
<sequence>MSVVILKMYGLPAYIHHLSWWTGHTYSE</sequence>
<proteinExistence type="predicted"/>
<protein>
    <submittedName>
        <fullName evidence="1">Uncharacterized protein</fullName>
    </submittedName>
</protein>
<accession>A0A0E9U657</accession>
<dbReference type="EMBL" id="GBXM01048124">
    <property type="protein sequence ID" value="JAH60453.1"/>
    <property type="molecule type" value="Transcribed_RNA"/>
</dbReference>
<dbReference type="EMBL" id="GBXM01058670">
    <property type="protein sequence ID" value="JAH49907.1"/>
    <property type="molecule type" value="Transcribed_RNA"/>
</dbReference>
<name>A0A0E9U657_ANGAN</name>
<reference evidence="1" key="1">
    <citation type="submission" date="2014-11" db="EMBL/GenBank/DDBJ databases">
        <authorList>
            <person name="Amaro Gonzalez C."/>
        </authorList>
    </citation>
    <scope>NUCLEOTIDE SEQUENCE</scope>
</reference>